<protein>
    <recommendedName>
        <fullName evidence="4">Secreted protein</fullName>
    </recommendedName>
</protein>
<evidence type="ECO:0008006" key="4">
    <source>
        <dbReference type="Google" id="ProtNLM"/>
    </source>
</evidence>
<sequence>MKGLILTVAILFSPLLVAGESSSSNSDRFVICYLGGNAIMLQPNMCLAKGGIRGS</sequence>
<comment type="caution">
    <text evidence="2">The sequence shown here is derived from an EMBL/GenBank/DDBJ whole genome shotgun (WGS) entry which is preliminary data.</text>
</comment>
<gene>
    <name evidence="2" type="ORF">VISI1226_12141</name>
</gene>
<evidence type="ECO:0000313" key="2">
    <source>
        <dbReference type="EMBL" id="EGA71533.1"/>
    </source>
</evidence>
<reference evidence="2 3" key="1">
    <citation type="journal article" date="2012" name="Int. J. Syst. Evol. Microbiol.">
        <title>Vibrio caribbeanicus sp. nov., isolated from the marine sponge Scleritoderma cyanea.</title>
        <authorList>
            <person name="Hoffmann M."/>
            <person name="Monday S.R."/>
            <person name="Allard M.W."/>
            <person name="Strain E.A."/>
            <person name="Whittaker P."/>
            <person name="Naum M."/>
            <person name="McCarthy P.J."/>
            <person name="Lopez J.V."/>
            <person name="Fischer M."/>
            <person name="Brown E.W."/>
        </authorList>
    </citation>
    <scope>NUCLEOTIDE SEQUENCE [LARGE SCALE GENOMIC DNA]</scope>
    <source>
        <strain evidence="3">DSMZ 21326</strain>
    </source>
</reference>
<name>E8M2M5_PHOS4</name>
<feature type="chain" id="PRO_5003227812" description="Secreted protein" evidence="1">
    <location>
        <begin position="19"/>
        <end position="55"/>
    </location>
</feature>
<accession>E8M2M5</accession>
<proteinExistence type="predicted"/>
<dbReference type="EMBL" id="AEVT01000018">
    <property type="protein sequence ID" value="EGA71533.1"/>
    <property type="molecule type" value="Genomic_DNA"/>
</dbReference>
<keyword evidence="1" id="KW-0732">Signal</keyword>
<feature type="signal peptide" evidence="1">
    <location>
        <begin position="1"/>
        <end position="18"/>
    </location>
</feature>
<dbReference type="Proteomes" id="UP000006228">
    <property type="component" value="Unassembled WGS sequence"/>
</dbReference>
<evidence type="ECO:0000313" key="3">
    <source>
        <dbReference type="Proteomes" id="UP000006228"/>
    </source>
</evidence>
<dbReference type="AlphaFoldDB" id="E8M2M5"/>
<evidence type="ECO:0000256" key="1">
    <source>
        <dbReference type="SAM" id="SignalP"/>
    </source>
</evidence>
<organism evidence="2 3">
    <name type="scientific">Vibrio sinaloensis DSM 21326</name>
    <dbReference type="NCBI Taxonomy" id="945550"/>
    <lineage>
        <taxon>Bacteria</taxon>
        <taxon>Pseudomonadati</taxon>
        <taxon>Pseudomonadota</taxon>
        <taxon>Gammaproteobacteria</taxon>
        <taxon>Vibrionales</taxon>
        <taxon>Vibrionaceae</taxon>
        <taxon>Vibrio</taxon>
        <taxon>Vibrio oreintalis group</taxon>
    </lineage>
</organism>